<name>A0A9N8H3S8_9STRA</name>
<keyword evidence="4" id="KW-1185">Reference proteome</keyword>
<sequence length="136" mass="14116">MMLIQKSMRYSLVVVMVLLAVAVSTVNGAATQLRGGTSAGNLFSSDPSMTMNGRPQNQLRRLEGDEDEEEKEGWLSKAIGFVSDVIAVAFGSEDEEAEGVALGSATISPTDAGTVNPTMGETAGATAVMTSAPTEE</sequence>
<reference evidence="3" key="1">
    <citation type="submission" date="2020-06" db="EMBL/GenBank/DDBJ databases">
        <authorList>
            <consortium name="Plant Systems Biology data submission"/>
        </authorList>
    </citation>
    <scope>NUCLEOTIDE SEQUENCE</scope>
    <source>
        <strain evidence="3">D6</strain>
    </source>
</reference>
<accession>A0A9N8H3S8</accession>
<protein>
    <submittedName>
        <fullName evidence="3">Uncharacterized protein</fullName>
    </submittedName>
</protein>
<evidence type="ECO:0000256" key="2">
    <source>
        <dbReference type="SAM" id="SignalP"/>
    </source>
</evidence>
<evidence type="ECO:0000313" key="4">
    <source>
        <dbReference type="Proteomes" id="UP001153069"/>
    </source>
</evidence>
<gene>
    <name evidence="3" type="ORF">SEMRO_95_G049280.1</name>
</gene>
<keyword evidence="2" id="KW-0732">Signal</keyword>
<feature type="signal peptide" evidence="2">
    <location>
        <begin position="1"/>
        <end position="28"/>
    </location>
</feature>
<dbReference type="AlphaFoldDB" id="A0A9N8H3S8"/>
<dbReference type="Proteomes" id="UP001153069">
    <property type="component" value="Unassembled WGS sequence"/>
</dbReference>
<feature type="compositionally biased region" description="Polar residues" evidence="1">
    <location>
        <begin position="39"/>
        <end position="55"/>
    </location>
</feature>
<feature type="region of interest" description="Disordered" evidence="1">
    <location>
        <begin position="36"/>
        <end position="55"/>
    </location>
</feature>
<evidence type="ECO:0000256" key="1">
    <source>
        <dbReference type="SAM" id="MobiDB-lite"/>
    </source>
</evidence>
<feature type="chain" id="PRO_5040203614" evidence="2">
    <location>
        <begin position="29"/>
        <end position="136"/>
    </location>
</feature>
<dbReference type="EMBL" id="CAICTM010000094">
    <property type="protein sequence ID" value="CAB9500918.1"/>
    <property type="molecule type" value="Genomic_DNA"/>
</dbReference>
<comment type="caution">
    <text evidence="3">The sequence shown here is derived from an EMBL/GenBank/DDBJ whole genome shotgun (WGS) entry which is preliminary data.</text>
</comment>
<proteinExistence type="predicted"/>
<organism evidence="3 4">
    <name type="scientific">Seminavis robusta</name>
    <dbReference type="NCBI Taxonomy" id="568900"/>
    <lineage>
        <taxon>Eukaryota</taxon>
        <taxon>Sar</taxon>
        <taxon>Stramenopiles</taxon>
        <taxon>Ochrophyta</taxon>
        <taxon>Bacillariophyta</taxon>
        <taxon>Bacillariophyceae</taxon>
        <taxon>Bacillariophycidae</taxon>
        <taxon>Naviculales</taxon>
        <taxon>Naviculaceae</taxon>
        <taxon>Seminavis</taxon>
    </lineage>
</organism>
<evidence type="ECO:0000313" key="3">
    <source>
        <dbReference type="EMBL" id="CAB9500918.1"/>
    </source>
</evidence>